<feature type="binding site" evidence="9">
    <location>
        <begin position="29"/>
        <end position="36"/>
    </location>
    <ligand>
        <name>ATP</name>
        <dbReference type="ChEBI" id="CHEBI:30616"/>
    </ligand>
</feature>
<keyword evidence="5 9" id="KW-0235">DNA replication</keyword>
<keyword evidence="6 9" id="KW-0547">Nucleotide-binding</keyword>
<evidence type="ECO:0000256" key="9">
    <source>
        <dbReference type="HAMAP-Rule" id="MF_00365"/>
    </source>
</evidence>
<evidence type="ECO:0000259" key="11">
    <source>
        <dbReference type="Pfam" id="PF02463"/>
    </source>
</evidence>
<dbReference type="GO" id="GO:0006302">
    <property type="term" value="P:double-strand break repair"/>
    <property type="evidence" value="ECO:0007669"/>
    <property type="project" value="TreeGrafter"/>
</dbReference>
<dbReference type="GO" id="GO:0003697">
    <property type="term" value="F:single-stranded DNA binding"/>
    <property type="evidence" value="ECO:0007669"/>
    <property type="project" value="UniProtKB-UniRule"/>
</dbReference>
<evidence type="ECO:0000256" key="8">
    <source>
        <dbReference type="ARBA" id="ARBA00023125"/>
    </source>
</evidence>
<dbReference type="EMBL" id="CADCTA010000077">
    <property type="protein sequence ID" value="CAA9249825.1"/>
    <property type="molecule type" value="Genomic_DNA"/>
</dbReference>
<evidence type="ECO:0000256" key="1">
    <source>
        <dbReference type="ARBA" id="ARBA00004496"/>
    </source>
</evidence>
<comment type="function">
    <text evidence="9 10">The RecF protein is involved in DNA metabolism; it is required for DNA replication and normal SOS inducibility. RecF binds preferentially to single-stranded, linear DNA. It also seems to bind ATP.</text>
</comment>
<dbReference type="Pfam" id="PF02463">
    <property type="entry name" value="SMC_N"/>
    <property type="match status" value="1"/>
</dbReference>
<dbReference type="SUPFAM" id="SSF52540">
    <property type="entry name" value="P-loop containing nucleoside triphosphate hydrolases"/>
    <property type="match status" value="1"/>
</dbReference>
<name>A0A6J4IG50_9BACT</name>
<dbReference type="InterPro" id="IPR027417">
    <property type="entry name" value="P-loop_NTPase"/>
</dbReference>
<dbReference type="InterPro" id="IPR042174">
    <property type="entry name" value="RecF_2"/>
</dbReference>
<protein>
    <recommendedName>
        <fullName evidence="3 9">DNA replication and repair protein RecF</fullName>
    </recommendedName>
</protein>
<dbReference type="PROSITE" id="PS00617">
    <property type="entry name" value="RECF_1"/>
    <property type="match status" value="1"/>
</dbReference>
<dbReference type="InterPro" id="IPR018078">
    <property type="entry name" value="DNA-binding_RecF_CS"/>
</dbReference>
<evidence type="ECO:0000256" key="3">
    <source>
        <dbReference type="ARBA" id="ARBA00020170"/>
    </source>
</evidence>
<gene>
    <name evidence="9" type="primary">recF</name>
    <name evidence="12" type="ORF">AVDCRST_MAG42-2482</name>
</gene>
<keyword evidence="7 9" id="KW-0067">ATP-binding</keyword>
<evidence type="ECO:0000256" key="4">
    <source>
        <dbReference type="ARBA" id="ARBA00022490"/>
    </source>
</evidence>
<reference evidence="12" key="1">
    <citation type="submission" date="2020-02" db="EMBL/GenBank/DDBJ databases">
        <authorList>
            <person name="Meier V. D."/>
        </authorList>
    </citation>
    <scope>NUCLEOTIDE SEQUENCE</scope>
    <source>
        <strain evidence="12">AVDCRST_MAG42</strain>
    </source>
</reference>
<organism evidence="12">
    <name type="scientific">uncultured Chthoniobacterales bacterium</name>
    <dbReference type="NCBI Taxonomy" id="1836801"/>
    <lineage>
        <taxon>Bacteria</taxon>
        <taxon>Pseudomonadati</taxon>
        <taxon>Verrucomicrobiota</taxon>
        <taxon>Spartobacteria</taxon>
        <taxon>Chthoniobacterales</taxon>
        <taxon>environmental samples</taxon>
    </lineage>
</organism>
<dbReference type="InterPro" id="IPR001238">
    <property type="entry name" value="DNA-binding_RecF"/>
</dbReference>
<dbReference type="NCBIfam" id="TIGR00611">
    <property type="entry name" value="recf"/>
    <property type="match status" value="1"/>
</dbReference>
<dbReference type="PANTHER" id="PTHR32182:SF0">
    <property type="entry name" value="DNA REPLICATION AND REPAIR PROTEIN RECF"/>
    <property type="match status" value="1"/>
</dbReference>
<keyword evidence="4 9" id="KW-0963">Cytoplasm</keyword>
<keyword evidence="9 10" id="KW-0227">DNA damage</keyword>
<evidence type="ECO:0000256" key="6">
    <source>
        <dbReference type="ARBA" id="ARBA00022741"/>
    </source>
</evidence>
<comment type="similarity">
    <text evidence="2 9 10">Belongs to the RecF family.</text>
</comment>
<dbReference type="InterPro" id="IPR003395">
    <property type="entry name" value="RecF/RecN/SMC_N"/>
</dbReference>
<accession>A0A6J4IG50</accession>
<dbReference type="GO" id="GO:0005524">
    <property type="term" value="F:ATP binding"/>
    <property type="evidence" value="ECO:0007669"/>
    <property type="project" value="UniProtKB-UniRule"/>
</dbReference>
<dbReference type="PANTHER" id="PTHR32182">
    <property type="entry name" value="DNA REPLICATION AND REPAIR PROTEIN RECF"/>
    <property type="match status" value="1"/>
</dbReference>
<dbReference type="PROSITE" id="PS00618">
    <property type="entry name" value="RECF_2"/>
    <property type="match status" value="1"/>
</dbReference>
<keyword evidence="9 10" id="KW-0234">DNA repair</keyword>
<dbReference type="HAMAP" id="MF_00365">
    <property type="entry name" value="RecF"/>
    <property type="match status" value="1"/>
</dbReference>
<dbReference type="Gene3D" id="3.40.50.300">
    <property type="entry name" value="P-loop containing nucleotide triphosphate hydrolases"/>
    <property type="match status" value="1"/>
</dbReference>
<feature type="domain" description="RecF/RecN/SMC N-terminal" evidence="11">
    <location>
        <begin position="1"/>
        <end position="325"/>
    </location>
</feature>
<dbReference type="AlphaFoldDB" id="A0A6J4IG50"/>
<keyword evidence="9 10" id="KW-0742">SOS response</keyword>
<keyword evidence="8 9" id="KW-0238">DNA-binding</keyword>
<comment type="subcellular location">
    <subcellularLocation>
        <location evidence="1 9 10">Cytoplasm</location>
    </subcellularLocation>
</comment>
<dbReference type="Gene3D" id="1.20.1050.90">
    <property type="entry name" value="RecF/RecN/SMC, N-terminal domain"/>
    <property type="match status" value="1"/>
</dbReference>
<dbReference type="GO" id="GO:0005737">
    <property type="term" value="C:cytoplasm"/>
    <property type="evidence" value="ECO:0007669"/>
    <property type="project" value="UniProtKB-SubCell"/>
</dbReference>
<evidence type="ECO:0000256" key="2">
    <source>
        <dbReference type="ARBA" id="ARBA00008016"/>
    </source>
</evidence>
<sequence length="351" mass="39023">MLTQLQLRQVRCFESIRVDFAPGFNFFIGQNGQGKTSILEAACVLLRLQSQRSSNLAPLIRVGEKSFAVAGEYAQHRMEFRYSALRRKIAFDDVEQRTPAEYLRIGRVVSLANTDIELVRGGSDARRRFLDFLGVQIEPAYRATLRSYERALRSRNALLKSAQPRPREIAAYDAPLVEHGAKLGLMRARLVERLTPFALQAHVEIGGSNEALKLQFAPGNSPDFATQLVESRPQEARLRQTVIGPHRDDIPLLVDGMPAAQYASEGQQRTIALALKIAQARVFALGAGSLPLLLIDDIFGELDPARRNRLLRALPPDAQKLVTATSMSWQEEETHGPVYVLSGGRVQEKSA</sequence>
<proteinExistence type="inferred from homology"/>
<evidence type="ECO:0000256" key="10">
    <source>
        <dbReference type="RuleBase" id="RU000578"/>
    </source>
</evidence>
<dbReference type="GO" id="GO:0000731">
    <property type="term" value="P:DNA synthesis involved in DNA repair"/>
    <property type="evidence" value="ECO:0007669"/>
    <property type="project" value="TreeGrafter"/>
</dbReference>
<dbReference type="GO" id="GO:0006260">
    <property type="term" value="P:DNA replication"/>
    <property type="evidence" value="ECO:0007669"/>
    <property type="project" value="UniProtKB-UniRule"/>
</dbReference>
<evidence type="ECO:0000256" key="7">
    <source>
        <dbReference type="ARBA" id="ARBA00022840"/>
    </source>
</evidence>
<evidence type="ECO:0000256" key="5">
    <source>
        <dbReference type="ARBA" id="ARBA00022705"/>
    </source>
</evidence>
<evidence type="ECO:0000313" key="12">
    <source>
        <dbReference type="EMBL" id="CAA9249825.1"/>
    </source>
</evidence>
<dbReference type="GO" id="GO:0009432">
    <property type="term" value="P:SOS response"/>
    <property type="evidence" value="ECO:0007669"/>
    <property type="project" value="UniProtKB-UniRule"/>
</dbReference>